<keyword evidence="3" id="KW-0963">Cytoplasm</keyword>
<dbReference type="Gene3D" id="3.90.950.10">
    <property type="match status" value="1"/>
</dbReference>
<sequence length="202" mass="20817">MELADLIAAKARASTDPLVLASASPQRRAILEQLGVPFEVRPADVQEAAAGEPEAVARDNALLKATVVAGLCPDRTVLGVDTIVTLDGEIFGKPATPEAAAATLLRLQGREHAVLSGIAVAVGTPGDVPRARVQQTLVRFAPLTTAQIAGYVATGEWRGRAGAYAIQGRGAAIVEEIHGDYLNVVGLPVPALRALLPGLLGV</sequence>
<dbReference type="PANTHER" id="PTHR43213">
    <property type="entry name" value="BIFUNCTIONAL DTTP/UTP PYROPHOSPHATASE/METHYLTRANSFERASE PROTEIN-RELATED"/>
    <property type="match status" value="1"/>
</dbReference>
<organism evidence="4 5">
    <name type="scientific">Paraconexibacter antarcticus</name>
    <dbReference type="NCBI Taxonomy" id="2949664"/>
    <lineage>
        <taxon>Bacteria</taxon>
        <taxon>Bacillati</taxon>
        <taxon>Actinomycetota</taxon>
        <taxon>Thermoleophilia</taxon>
        <taxon>Solirubrobacterales</taxon>
        <taxon>Paraconexibacteraceae</taxon>
        <taxon>Paraconexibacter</taxon>
    </lineage>
</organism>
<dbReference type="InterPro" id="IPR029001">
    <property type="entry name" value="ITPase-like_fam"/>
</dbReference>
<evidence type="ECO:0000256" key="1">
    <source>
        <dbReference type="ARBA" id="ARBA00001968"/>
    </source>
</evidence>
<evidence type="ECO:0000256" key="3">
    <source>
        <dbReference type="HAMAP-Rule" id="MF_00528"/>
    </source>
</evidence>
<feature type="active site" description="Proton acceptor" evidence="3">
    <location>
        <position position="81"/>
    </location>
</feature>
<protein>
    <recommendedName>
        <fullName evidence="3">Nucleoside triphosphate pyrophosphatase</fullName>
        <ecNumber evidence="3">3.6.1.9</ecNumber>
    </recommendedName>
    <alternativeName>
        <fullName evidence="3">Nucleotide pyrophosphatase</fullName>
        <shortName evidence="3">Nucleotide PPase</shortName>
    </alternativeName>
</protein>
<dbReference type="Proteomes" id="UP001056035">
    <property type="component" value="Chromosome"/>
</dbReference>
<dbReference type="InterPro" id="IPR003697">
    <property type="entry name" value="Maf-like"/>
</dbReference>
<comment type="cofactor">
    <cofactor evidence="1 3">
        <name>a divalent metal cation</name>
        <dbReference type="ChEBI" id="CHEBI:60240"/>
    </cofactor>
</comment>
<comment type="caution">
    <text evidence="3">Lacks conserved residue(s) required for the propagation of feature annotation.</text>
</comment>
<comment type="subcellular location">
    <subcellularLocation>
        <location evidence="3">Cytoplasm</location>
    </subcellularLocation>
</comment>
<evidence type="ECO:0000313" key="5">
    <source>
        <dbReference type="Proteomes" id="UP001056035"/>
    </source>
</evidence>
<comment type="catalytic activity">
    <reaction evidence="3">
        <text>a ribonucleoside 5'-triphosphate + H2O = a ribonucleoside 5'-phosphate + diphosphate + H(+)</text>
        <dbReference type="Rhea" id="RHEA:23996"/>
        <dbReference type="ChEBI" id="CHEBI:15377"/>
        <dbReference type="ChEBI" id="CHEBI:15378"/>
        <dbReference type="ChEBI" id="CHEBI:33019"/>
        <dbReference type="ChEBI" id="CHEBI:58043"/>
        <dbReference type="ChEBI" id="CHEBI:61557"/>
        <dbReference type="EC" id="3.6.1.9"/>
    </reaction>
</comment>
<dbReference type="HAMAP" id="MF_00528">
    <property type="entry name" value="Maf"/>
    <property type="match status" value="1"/>
</dbReference>
<dbReference type="SUPFAM" id="SSF52972">
    <property type="entry name" value="ITPase-like"/>
    <property type="match status" value="1"/>
</dbReference>
<comment type="similarity">
    <text evidence="3">Belongs to the Maf family.</text>
</comment>
<dbReference type="PANTHER" id="PTHR43213:SF5">
    <property type="entry name" value="BIFUNCTIONAL DTTP_UTP PYROPHOSPHATASE_METHYLTRANSFERASE PROTEIN-RELATED"/>
    <property type="match status" value="1"/>
</dbReference>
<evidence type="ECO:0000256" key="2">
    <source>
        <dbReference type="ARBA" id="ARBA00022801"/>
    </source>
</evidence>
<proteinExistence type="inferred from homology"/>
<comment type="catalytic activity">
    <reaction evidence="3">
        <text>a 2'-deoxyribonucleoside 5'-triphosphate + H2O = a 2'-deoxyribonucleoside 5'-phosphate + diphosphate + H(+)</text>
        <dbReference type="Rhea" id="RHEA:44644"/>
        <dbReference type="ChEBI" id="CHEBI:15377"/>
        <dbReference type="ChEBI" id="CHEBI:15378"/>
        <dbReference type="ChEBI" id="CHEBI:33019"/>
        <dbReference type="ChEBI" id="CHEBI:61560"/>
        <dbReference type="ChEBI" id="CHEBI:65317"/>
        <dbReference type="EC" id="3.6.1.9"/>
    </reaction>
</comment>
<evidence type="ECO:0000313" key="4">
    <source>
        <dbReference type="EMBL" id="UTI62372.1"/>
    </source>
</evidence>
<dbReference type="EC" id="3.6.1.9" evidence="3"/>
<keyword evidence="5" id="KW-1185">Reference proteome</keyword>
<dbReference type="CDD" id="cd00555">
    <property type="entry name" value="Maf"/>
    <property type="match status" value="1"/>
</dbReference>
<gene>
    <name evidence="4" type="ORF">NBH00_13475</name>
</gene>
<dbReference type="RefSeq" id="WP_254569110.1">
    <property type="nucleotide sequence ID" value="NZ_CP098502.1"/>
</dbReference>
<reference evidence="4 5" key="1">
    <citation type="submission" date="2022-06" db="EMBL/GenBank/DDBJ databases">
        <title>Paraconexibacter antarcticus.</title>
        <authorList>
            <person name="Kim C.S."/>
        </authorList>
    </citation>
    <scope>NUCLEOTIDE SEQUENCE [LARGE SCALE GENOMIC DNA]</scope>
    <source>
        <strain evidence="4 5">02-257</strain>
    </source>
</reference>
<dbReference type="EMBL" id="CP098502">
    <property type="protein sequence ID" value="UTI62372.1"/>
    <property type="molecule type" value="Genomic_DNA"/>
</dbReference>
<dbReference type="NCBIfam" id="TIGR00172">
    <property type="entry name" value="maf"/>
    <property type="match status" value="1"/>
</dbReference>
<accession>A0ABY5DNJ2</accession>
<dbReference type="Pfam" id="PF02545">
    <property type="entry name" value="Maf"/>
    <property type="match status" value="1"/>
</dbReference>
<name>A0ABY5DNJ2_9ACTN</name>
<keyword evidence="3" id="KW-0546">Nucleotide metabolism</keyword>
<comment type="function">
    <text evidence="3">Nucleoside triphosphate pyrophosphatase. May have a dual role in cell division arrest and in preventing the incorporation of modified nucleotides into cellular nucleic acids.</text>
</comment>
<keyword evidence="2 3" id="KW-0378">Hydrolase</keyword>
<dbReference type="PIRSF" id="PIRSF006305">
    <property type="entry name" value="Maf"/>
    <property type="match status" value="1"/>
</dbReference>